<gene>
    <name evidence="4" type="primary">LOC106013578</name>
</gene>
<proteinExistence type="predicted"/>
<dbReference type="Proteomes" id="UP000694888">
    <property type="component" value="Unplaced"/>
</dbReference>
<feature type="region of interest" description="Disordered" evidence="1">
    <location>
        <begin position="110"/>
        <end position="135"/>
    </location>
</feature>
<keyword evidence="3" id="KW-1185">Reference proteome</keyword>
<feature type="signal peptide" evidence="2">
    <location>
        <begin position="1"/>
        <end position="20"/>
    </location>
</feature>
<name>A0ABM1ACN3_APLCA</name>
<evidence type="ECO:0000256" key="1">
    <source>
        <dbReference type="SAM" id="MobiDB-lite"/>
    </source>
</evidence>
<dbReference type="InterPro" id="IPR016186">
    <property type="entry name" value="C-type_lectin-like/link_sf"/>
</dbReference>
<dbReference type="SUPFAM" id="SSF56436">
    <property type="entry name" value="C-type lectin-like"/>
    <property type="match status" value="1"/>
</dbReference>
<dbReference type="RefSeq" id="XP_012945154.1">
    <property type="nucleotide sequence ID" value="XM_013089700.2"/>
</dbReference>
<evidence type="ECO:0000256" key="2">
    <source>
        <dbReference type="SAM" id="SignalP"/>
    </source>
</evidence>
<sequence>MYSVTGASLCALVLMVCVQAVYPIGLKSFEETLFFDLGYEKEEYAGRYYLSNPLTNSFDAQYACSKISNNGFLSEFDTDGERAFIIKQIEPYVFATERIHIGGENLNTGGGYSTGSNSSSSSSSSGNDPPTYYPPETRECNALVKRSPSRFDVVVVSCTRLVARFLCEIDDSV</sequence>
<organism evidence="3 4">
    <name type="scientific">Aplysia californica</name>
    <name type="common">California sea hare</name>
    <dbReference type="NCBI Taxonomy" id="6500"/>
    <lineage>
        <taxon>Eukaryota</taxon>
        <taxon>Metazoa</taxon>
        <taxon>Spiralia</taxon>
        <taxon>Lophotrochozoa</taxon>
        <taxon>Mollusca</taxon>
        <taxon>Gastropoda</taxon>
        <taxon>Heterobranchia</taxon>
        <taxon>Euthyneura</taxon>
        <taxon>Tectipleura</taxon>
        <taxon>Aplysiida</taxon>
        <taxon>Aplysioidea</taxon>
        <taxon>Aplysiidae</taxon>
        <taxon>Aplysia</taxon>
    </lineage>
</organism>
<dbReference type="GeneID" id="106013578"/>
<protein>
    <submittedName>
        <fullName evidence="4">Uncharacterized protein LOC106013578</fullName>
    </submittedName>
</protein>
<feature type="compositionally biased region" description="Low complexity" evidence="1">
    <location>
        <begin position="114"/>
        <end position="127"/>
    </location>
</feature>
<evidence type="ECO:0000313" key="4">
    <source>
        <dbReference type="RefSeq" id="XP_012945154.1"/>
    </source>
</evidence>
<dbReference type="Gene3D" id="3.10.100.10">
    <property type="entry name" value="Mannose-Binding Protein A, subunit A"/>
    <property type="match status" value="1"/>
</dbReference>
<reference evidence="4" key="1">
    <citation type="submission" date="2025-08" db="UniProtKB">
        <authorList>
            <consortium name="RefSeq"/>
        </authorList>
    </citation>
    <scope>IDENTIFICATION</scope>
</reference>
<accession>A0ABM1ACN3</accession>
<keyword evidence="2" id="KW-0732">Signal</keyword>
<evidence type="ECO:0000313" key="3">
    <source>
        <dbReference type="Proteomes" id="UP000694888"/>
    </source>
</evidence>
<dbReference type="InterPro" id="IPR016187">
    <property type="entry name" value="CTDL_fold"/>
</dbReference>
<feature type="chain" id="PRO_5045665085" evidence="2">
    <location>
        <begin position="21"/>
        <end position="173"/>
    </location>
</feature>